<keyword evidence="2" id="KW-1185">Reference proteome</keyword>
<sequence>MEVVIALRTMICALGSLSVYMALSVNSVFDLWTLCSEIVYVLLFPQLLCVFYFKETNAYGSVLAFIVSGVFRCLCGEPSMNVPVVVRLPLYDPEVGQRFPFRLLSMALGLATLLLGSFAADVLFRNGLLSDRCDVFSCFVKPSPTGQPRKPSLASDHATAATGSMGSEIMPGALTTTASEKEVTASGSSKNHRRVSVVVEPTDEAQTGGGLTRRKSSLASDRRNSMMLSGWALQSTGVADKSFTEGATTETKSSRRKSKSGGSKRGAKETRN</sequence>
<comment type="caution">
    <text evidence="1">The sequence shown here is derived from an EMBL/GenBank/DDBJ whole genome shotgun (WGS) entry which is preliminary data.</text>
</comment>
<gene>
    <name evidence="1" type="ORF">HPB49_017962</name>
</gene>
<dbReference type="Proteomes" id="UP000821865">
    <property type="component" value="Chromosome 3"/>
</dbReference>
<reference evidence="1" key="1">
    <citation type="submission" date="2020-05" db="EMBL/GenBank/DDBJ databases">
        <title>Large-scale comparative analyses of tick genomes elucidate their genetic diversity and vector capacities.</title>
        <authorList>
            <person name="Jia N."/>
            <person name="Wang J."/>
            <person name="Shi W."/>
            <person name="Du L."/>
            <person name="Sun Y."/>
            <person name="Zhan W."/>
            <person name="Jiang J."/>
            <person name="Wang Q."/>
            <person name="Zhang B."/>
            <person name="Ji P."/>
            <person name="Sakyi L.B."/>
            <person name="Cui X."/>
            <person name="Yuan T."/>
            <person name="Jiang B."/>
            <person name="Yang W."/>
            <person name="Lam T.T.-Y."/>
            <person name="Chang Q."/>
            <person name="Ding S."/>
            <person name="Wang X."/>
            <person name="Zhu J."/>
            <person name="Ruan X."/>
            <person name="Zhao L."/>
            <person name="Wei J."/>
            <person name="Que T."/>
            <person name="Du C."/>
            <person name="Cheng J."/>
            <person name="Dai P."/>
            <person name="Han X."/>
            <person name="Huang E."/>
            <person name="Gao Y."/>
            <person name="Liu J."/>
            <person name="Shao H."/>
            <person name="Ye R."/>
            <person name="Li L."/>
            <person name="Wei W."/>
            <person name="Wang X."/>
            <person name="Wang C."/>
            <person name="Yang T."/>
            <person name="Huo Q."/>
            <person name="Li W."/>
            <person name="Guo W."/>
            <person name="Chen H."/>
            <person name="Zhou L."/>
            <person name="Ni X."/>
            <person name="Tian J."/>
            <person name="Zhou Y."/>
            <person name="Sheng Y."/>
            <person name="Liu T."/>
            <person name="Pan Y."/>
            <person name="Xia L."/>
            <person name="Li J."/>
            <person name="Zhao F."/>
            <person name="Cao W."/>
        </authorList>
    </citation>
    <scope>NUCLEOTIDE SEQUENCE</scope>
    <source>
        <strain evidence="1">Dsil-2018</strain>
    </source>
</reference>
<name>A0ACB8D7A1_DERSI</name>
<dbReference type="EMBL" id="CM023472">
    <property type="protein sequence ID" value="KAH7960230.1"/>
    <property type="molecule type" value="Genomic_DNA"/>
</dbReference>
<protein>
    <submittedName>
        <fullName evidence="1">Uncharacterized protein</fullName>
    </submittedName>
</protein>
<organism evidence="1 2">
    <name type="scientific">Dermacentor silvarum</name>
    <name type="common">Tick</name>
    <dbReference type="NCBI Taxonomy" id="543639"/>
    <lineage>
        <taxon>Eukaryota</taxon>
        <taxon>Metazoa</taxon>
        <taxon>Ecdysozoa</taxon>
        <taxon>Arthropoda</taxon>
        <taxon>Chelicerata</taxon>
        <taxon>Arachnida</taxon>
        <taxon>Acari</taxon>
        <taxon>Parasitiformes</taxon>
        <taxon>Ixodida</taxon>
        <taxon>Ixodoidea</taxon>
        <taxon>Ixodidae</taxon>
        <taxon>Rhipicephalinae</taxon>
        <taxon>Dermacentor</taxon>
    </lineage>
</organism>
<evidence type="ECO:0000313" key="1">
    <source>
        <dbReference type="EMBL" id="KAH7960230.1"/>
    </source>
</evidence>
<evidence type="ECO:0000313" key="2">
    <source>
        <dbReference type="Proteomes" id="UP000821865"/>
    </source>
</evidence>
<accession>A0ACB8D7A1</accession>
<proteinExistence type="predicted"/>